<dbReference type="InterPro" id="IPR008884">
    <property type="entry name" value="TylF_MeTrfase"/>
</dbReference>
<evidence type="ECO:0000313" key="2">
    <source>
        <dbReference type="Proteomes" id="UP000503840"/>
    </source>
</evidence>
<dbReference type="PANTHER" id="PTHR40036">
    <property type="entry name" value="MACROCIN O-METHYLTRANSFERASE"/>
    <property type="match status" value="1"/>
</dbReference>
<protein>
    <recommendedName>
        <fullName evidence="3">Macrocin O-methyltransferase</fullName>
    </recommendedName>
</protein>
<comment type="caution">
    <text evidence="1">The sequence shown here is derived from an EMBL/GenBank/DDBJ whole genome shotgun (WGS) entry which is preliminary data.</text>
</comment>
<dbReference type="PANTHER" id="PTHR40036:SF1">
    <property type="entry name" value="MACROCIN O-METHYLTRANSFERASE"/>
    <property type="match status" value="1"/>
</dbReference>
<dbReference type="Gene3D" id="3.40.50.150">
    <property type="entry name" value="Vaccinia Virus protein VP39"/>
    <property type="match status" value="1"/>
</dbReference>
<dbReference type="AlphaFoldDB" id="A0A7J0BFQ4"/>
<dbReference type="InterPro" id="IPR029063">
    <property type="entry name" value="SAM-dependent_MTases_sf"/>
</dbReference>
<sequence>MNDRILADVPVDYLEFGVAQGDSLRRWVNINQHPQSRFFGFDTFEGLPEAWFDNKVGAFSNNGAFPSINDARITYHKGLFQKTLRPFLSSYRQQNRMVIHLDADLHSATLYTLMNLDPYIKPGTVLIFDEFIAEHEFAAFYQWSTSCYRDWKIVAARNDYLKLAIEILR</sequence>
<accession>A0A7J0BFQ4</accession>
<evidence type="ECO:0008006" key="3">
    <source>
        <dbReference type="Google" id="ProtNLM"/>
    </source>
</evidence>
<dbReference type="Proteomes" id="UP000503840">
    <property type="component" value="Unassembled WGS sequence"/>
</dbReference>
<proteinExistence type="predicted"/>
<dbReference type="EMBL" id="BLVO01000012">
    <property type="protein sequence ID" value="GFM32519.1"/>
    <property type="molecule type" value="Genomic_DNA"/>
</dbReference>
<reference evidence="1 2" key="1">
    <citation type="submission" date="2020-05" db="EMBL/GenBank/DDBJ databases">
        <title>Draft genome sequence of Desulfovibrio sp. strain HN2T.</title>
        <authorList>
            <person name="Ueno A."/>
            <person name="Tamazawa S."/>
            <person name="Tamamura S."/>
            <person name="Murakami T."/>
            <person name="Kiyama T."/>
            <person name="Inomata H."/>
            <person name="Amano Y."/>
            <person name="Miyakawa K."/>
            <person name="Tamaki H."/>
            <person name="Naganuma T."/>
            <person name="Kaneko K."/>
        </authorList>
    </citation>
    <scope>NUCLEOTIDE SEQUENCE [LARGE SCALE GENOMIC DNA]</scope>
    <source>
        <strain evidence="1 2">HN2</strain>
    </source>
</reference>
<gene>
    <name evidence="1" type="ORF">DSM101010T_08840</name>
</gene>
<dbReference type="RefSeq" id="WP_174404222.1">
    <property type="nucleotide sequence ID" value="NZ_BLVO01000012.1"/>
</dbReference>
<dbReference type="SUPFAM" id="SSF53335">
    <property type="entry name" value="S-adenosyl-L-methionine-dependent methyltransferases"/>
    <property type="match status" value="1"/>
</dbReference>
<organism evidence="1 2">
    <name type="scientific">Desulfovibrio subterraneus</name>
    <dbReference type="NCBI Taxonomy" id="2718620"/>
    <lineage>
        <taxon>Bacteria</taxon>
        <taxon>Pseudomonadati</taxon>
        <taxon>Thermodesulfobacteriota</taxon>
        <taxon>Desulfovibrionia</taxon>
        <taxon>Desulfovibrionales</taxon>
        <taxon>Desulfovibrionaceae</taxon>
        <taxon>Desulfovibrio</taxon>
    </lineage>
</organism>
<evidence type="ECO:0000313" key="1">
    <source>
        <dbReference type="EMBL" id="GFM32519.1"/>
    </source>
</evidence>
<name>A0A7J0BFQ4_9BACT</name>
<dbReference type="Pfam" id="PF13578">
    <property type="entry name" value="Methyltransf_24"/>
    <property type="match status" value="1"/>
</dbReference>
<keyword evidence="2" id="KW-1185">Reference proteome</keyword>